<dbReference type="PANTHER" id="PTHR35802">
    <property type="entry name" value="PROTEASE SYNTHASE AND SPORULATION PROTEIN PAI 2"/>
    <property type="match status" value="1"/>
</dbReference>
<dbReference type="PANTHER" id="PTHR35802:SF1">
    <property type="entry name" value="PROTEASE SYNTHASE AND SPORULATION PROTEIN PAI 2"/>
    <property type="match status" value="1"/>
</dbReference>
<sequence length="207" mass="22721">MYQPAHFAEHDPETWLALMRAHPLATLVHHDASGQATIDPLPLRVTQQADSMLLQGHVARANPLWRHADGQTVLAVFHGPQAYVSPGWYPSKAATGKAVPTWNYVLIECRARLRAVDDPAWLRAFLDQLTVDHEAHRAPGWQLEDAPPDYMAAMLRGIVGVELQVQAVAAKFKLSQNRDPADRQGVLAGLDAEPDPAAAALAALMRR</sequence>
<comment type="caution">
    <text evidence="1">The sequence shown here is derived from an EMBL/GenBank/DDBJ whole genome shotgun (WGS) entry which is preliminary data.</text>
</comment>
<reference evidence="1 2" key="1">
    <citation type="submission" date="2021-04" db="EMBL/GenBank/DDBJ databases">
        <title>The genome sequence of Ideonella sp. 3Y2.</title>
        <authorList>
            <person name="Liu Y."/>
        </authorList>
    </citation>
    <scope>NUCLEOTIDE SEQUENCE [LARGE SCALE GENOMIC DNA]</scope>
    <source>
        <strain evidence="1 2">3Y2</strain>
    </source>
</reference>
<dbReference type="EMBL" id="JAGQDD010000027">
    <property type="protein sequence ID" value="MBQ0933374.1"/>
    <property type="molecule type" value="Genomic_DNA"/>
</dbReference>
<dbReference type="RefSeq" id="WP_210857039.1">
    <property type="nucleotide sequence ID" value="NZ_JAGQDD010000027.1"/>
</dbReference>
<dbReference type="Gene3D" id="2.30.110.10">
    <property type="entry name" value="Electron Transport, Fmn-binding Protein, Chain A"/>
    <property type="match status" value="1"/>
</dbReference>
<name>A0A940YPA8_9BURK</name>
<gene>
    <name evidence="1" type="ORF">KAK03_23110</name>
</gene>
<dbReference type="InterPro" id="IPR007396">
    <property type="entry name" value="TR_PAI2-type"/>
</dbReference>
<dbReference type="Proteomes" id="UP000676246">
    <property type="component" value="Unassembled WGS sequence"/>
</dbReference>
<dbReference type="SUPFAM" id="SSF50475">
    <property type="entry name" value="FMN-binding split barrel"/>
    <property type="match status" value="1"/>
</dbReference>
<keyword evidence="2" id="KW-1185">Reference proteome</keyword>
<proteinExistence type="predicted"/>
<dbReference type="AlphaFoldDB" id="A0A940YPA8"/>
<organism evidence="1 2">
    <name type="scientific">Ideonella alba</name>
    <dbReference type="NCBI Taxonomy" id="2824118"/>
    <lineage>
        <taxon>Bacteria</taxon>
        <taxon>Pseudomonadati</taxon>
        <taxon>Pseudomonadota</taxon>
        <taxon>Betaproteobacteria</taxon>
        <taxon>Burkholderiales</taxon>
        <taxon>Sphaerotilaceae</taxon>
        <taxon>Ideonella</taxon>
    </lineage>
</organism>
<evidence type="ECO:0000313" key="2">
    <source>
        <dbReference type="Proteomes" id="UP000676246"/>
    </source>
</evidence>
<dbReference type="Pfam" id="PF04299">
    <property type="entry name" value="FMN_bind_2"/>
    <property type="match status" value="1"/>
</dbReference>
<dbReference type="InterPro" id="IPR012349">
    <property type="entry name" value="Split_barrel_FMN-bd"/>
</dbReference>
<evidence type="ECO:0000313" key="1">
    <source>
        <dbReference type="EMBL" id="MBQ0933374.1"/>
    </source>
</evidence>
<accession>A0A940YPA8</accession>
<protein>
    <submittedName>
        <fullName evidence="1">FMN-binding negative transcriptional regulator</fullName>
    </submittedName>
</protein>
<dbReference type="PIRSF" id="PIRSF010372">
    <property type="entry name" value="PaiB"/>
    <property type="match status" value="1"/>
</dbReference>